<sequence>MTKLQMQERAIEEVKLAIKPFYQKRDITKEEYKEIVRKAVQKVCHSKSGEINPVKVAQLVKAYVDKYKHARKHKKEDSEQSQRTDPKNMQTST</sequence>
<dbReference type="InterPro" id="IPR057031">
    <property type="entry name" value="SFR19-like_C"/>
</dbReference>
<dbReference type="Proteomes" id="UP000324632">
    <property type="component" value="Chromosome 2"/>
</dbReference>
<feature type="region of interest" description="Disordered" evidence="1">
    <location>
        <begin position="67"/>
        <end position="93"/>
    </location>
</feature>
<comment type="caution">
    <text evidence="3">The sequence shown here is derived from an EMBL/GenBank/DDBJ whole genome shotgun (WGS) entry which is preliminary data.</text>
</comment>
<dbReference type="AlphaFoldDB" id="A0A5A9PUE8"/>
<organism evidence="3 4">
    <name type="scientific">Triplophysa tibetana</name>
    <dbReference type="NCBI Taxonomy" id="1572043"/>
    <lineage>
        <taxon>Eukaryota</taxon>
        <taxon>Metazoa</taxon>
        <taxon>Chordata</taxon>
        <taxon>Craniata</taxon>
        <taxon>Vertebrata</taxon>
        <taxon>Euteleostomi</taxon>
        <taxon>Actinopterygii</taxon>
        <taxon>Neopterygii</taxon>
        <taxon>Teleostei</taxon>
        <taxon>Ostariophysi</taxon>
        <taxon>Cypriniformes</taxon>
        <taxon>Nemacheilidae</taxon>
        <taxon>Triplophysa</taxon>
    </lineage>
</organism>
<reference evidence="3 4" key="1">
    <citation type="journal article" date="2019" name="Mol. Ecol. Resour.">
        <title>Chromosome-level genome assembly of Triplophysa tibetana, a fish adapted to the harsh high-altitude environment of the Tibetan Plateau.</title>
        <authorList>
            <person name="Yang X."/>
            <person name="Liu H."/>
            <person name="Ma Z."/>
            <person name="Zou Y."/>
            <person name="Zou M."/>
            <person name="Mao Y."/>
            <person name="Li X."/>
            <person name="Wang H."/>
            <person name="Chen T."/>
            <person name="Wang W."/>
            <person name="Yang R."/>
        </authorList>
    </citation>
    <scope>NUCLEOTIDE SEQUENCE [LARGE SCALE GENOMIC DNA]</scope>
    <source>
        <strain evidence="3">TTIB1903HZAU</strain>
        <tissue evidence="3">Muscle</tissue>
    </source>
</reference>
<protein>
    <submittedName>
        <fullName evidence="3">PHD and RING finger domain-containing protein 1</fullName>
    </submittedName>
</protein>
<proteinExistence type="predicted"/>
<dbReference type="EMBL" id="SOYY01000002">
    <property type="protein sequence ID" value="KAA0724227.1"/>
    <property type="molecule type" value="Genomic_DNA"/>
</dbReference>
<evidence type="ECO:0000313" key="3">
    <source>
        <dbReference type="EMBL" id="KAA0724227.1"/>
    </source>
</evidence>
<keyword evidence="4" id="KW-1185">Reference proteome</keyword>
<evidence type="ECO:0000256" key="1">
    <source>
        <dbReference type="SAM" id="MobiDB-lite"/>
    </source>
</evidence>
<evidence type="ECO:0000259" key="2">
    <source>
        <dbReference type="Pfam" id="PF23030"/>
    </source>
</evidence>
<gene>
    <name evidence="3" type="ORF">E1301_Tti003497</name>
</gene>
<dbReference type="PANTHER" id="PTHR47048">
    <property type="entry name" value="PROTEIN SCAF11"/>
    <property type="match status" value="1"/>
</dbReference>
<feature type="domain" description="SFR19-like C-terminal" evidence="2">
    <location>
        <begin position="1"/>
        <end position="78"/>
    </location>
</feature>
<feature type="compositionally biased region" description="Basic and acidic residues" evidence="1">
    <location>
        <begin position="75"/>
        <end position="86"/>
    </location>
</feature>
<dbReference type="GO" id="GO:0000245">
    <property type="term" value="P:spliceosomal complex assembly"/>
    <property type="evidence" value="ECO:0007669"/>
    <property type="project" value="TreeGrafter"/>
</dbReference>
<evidence type="ECO:0000313" key="4">
    <source>
        <dbReference type="Proteomes" id="UP000324632"/>
    </source>
</evidence>
<name>A0A5A9PUE8_9TELE</name>
<accession>A0A5A9PUE8</accession>
<dbReference type="PANTHER" id="PTHR47048:SF1">
    <property type="entry name" value="PROTEIN SCAF11"/>
    <property type="match status" value="1"/>
</dbReference>
<dbReference type="GO" id="GO:0003723">
    <property type="term" value="F:RNA binding"/>
    <property type="evidence" value="ECO:0007669"/>
    <property type="project" value="TreeGrafter"/>
</dbReference>
<dbReference type="Pfam" id="PF23030">
    <property type="entry name" value="SCAF11-like_C"/>
    <property type="match status" value="1"/>
</dbReference>